<dbReference type="CDD" id="cd09320">
    <property type="entry name" value="TDT_like_2"/>
    <property type="match status" value="1"/>
</dbReference>
<dbReference type="InterPro" id="IPR038665">
    <property type="entry name" value="Voltage-dep_anion_channel_sf"/>
</dbReference>
<feature type="transmembrane region" description="Helical" evidence="8">
    <location>
        <begin position="37"/>
        <end position="59"/>
    </location>
</feature>
<keyword evidence="5 8" id="KW-0812">Transmembrane</keyword>
<proteinExistence type="inferred from homology"/>
<feature type="transmembrane region" description="Helical" evidence="8">
    <location>
        <begin position="144"/>
        <end position="161"/>
    </location>
</feature>
<accession>A0ABW8ASU7</accession>
<evidence type="ECO:0000256" key="3">
    <source>
        <dbReference type="ARBA" id="ARBA00022448"/>
    </source>
</evidence>
<feature type="transmembrane region" description="Helical" evidence="8">
    <location>
        <begin position="7"/>
        <end position="25"/>
    </location>
</feature>
<organism evidence="9 10">
    <name type="scientific">Spongisporangium articulatum</name>
    <dbReference type="NCBI Taxonomy" id="3362603"/>
    <lineage>
        <taxon>Bacteria</taxon>
        <taxon>Bacillati</taxon>
        <taxon>Actinomycetota</taxon>
        <taxon>Actinomycetes</taxon>
        <taxon>Kineosporiales</taxon>
        <taxon>Kineosporiaceae</taxon>
        <taxon>Spongisporangium</taxon>
    </lineage>
</organism>
<feature type="transmembrane region" description="Helical" evidence="8">
    <location>
        <begin position="173"/>
        <end position="196"/>
    </location>
</feature>
<comment type="similarity">
    <text evidence="2">Belongs to the tellurite-resistance/dicarboxylate transporter (TDT) family.</text>
</comment>
<evidence type="ECO:0000313" key="10">
    <source>
        <dbReference type="Proteomes" id="UP001612915"/>
    </source>
</evidence>
<evidence type="ECO:0000256" key="1">
    <source>
        <dbReference type="ARBA" id="ARBA00004651"/>
    </source>
</evidence>
<evidence type="ECO:0000256" key="7">
    <source>
        <dbReference type="ARBA" id="ARBA00023136"/>
    </source>
</evidence>
<keyword evidence="6 8" id="KW-1133">Transmembrane helix</keyword>
<comment type="subcellular location">
    <subcellularLocation>
        <location evidence="1">Cell membrane</location>
        <topology evidence="1">Multi-pass membrane protein</topology>
    </subcellularLocation>
</comment>
<feature type="transmembrane region" description="Helical" evidence="8">
    <location>
        <begin position="307"/>
        <end position="326"/>
    </location>
</feature>
<keyword evidence="4" id="KW-1003">Cell membrane</keyword>
<dbReference type="PANTHER" id="PTHR31686">
    <property type="match status" value="1"/>
</dbReference>
<feature type="transmembrane region" description="Helical" evidence="8">
    <location>
        <begin position="112"/>
        <end position="132"/>
    </location>
</feature>
<keyword evidence="10" id="KW-1185">Reference proteome</keyword>
<dbReference type="InterPro" id="IPR051629">
    <property type="entry name" value="Sulfite_efflux_TDT"/>
</dbReference>
<evidence type="ECO:0000313" key="9">
    <source>
        <dbReference type="EMBL" id="MFI7589043.1"/>
    </source>
</evidence>
<keyword evidence="3" id="KW-0813">Transport</keyword>
<feature type="transmembrane region" description="Helical" evidence="8">
    <location>
        <begin position="280"/>
        <end position="301"/>
    </location>
</feature>
<reference evidence="9 10" key="1">
    <citation type="submission" date="2024-10" db="EMBL/GenBank/DDBJ databases">
        <title>The Natural Products Discovery Center: Release of the First 8490 Sequenced Strains for Exploring Actinobacteria Biosynthetic Diversity.</title>
        <authorList>
            <person name="Kalkreuter E."/>
            <person name="Kautsar S.A."/>
            <person name="Yang D."/>
            <person name="Bader C.D."/>
            <person name="Teijaro C.N."/>
            <person name="Fluegel L."/>
            <person name="Davis C.M."/>
            <person name="Simpson J.R."/>
            <person name="Lauterbach L."/>
            <person name="Steele A.D."/>
            <person name="Gui C."/>
            <person name="Meng S."/>
            <person name="Li G."/>
            <person name="Viehrig K."/>
            <person name="Ye F."/>
            <person name="Su P."/>
            <person name="Kiefer A.F."/>
            <person name="Nichols A."/>
            <person name="Cepeda A.J."/>
            <person name="Yan W."/>
            <person name="Fan B."/>
            <person name="Jiang Y."/>
            <person name="Adhikari A."/>
            <person name="Zheng C.-J."/>
            <person name="Schuster L."/>
            <person name="Cowan T.M."/>
            <person name="Smanski M.J."/>
            <person name="Chevrette M.G."/>
            <person name="De Carvalho L.P.S."/>
            <person name="Shen B."/>
        </authorList>
    </citation>
    <scope>NUCLEOTIDE SEQUENCE [LARGE SCALE GENOMIC DNA]</scope>
    <source>
        <strain evidence="9 10">NPDC049639</strain>
    </source>
</reference>
<feature type="transmembrane region" description="Helical" evidence="8">
    <location>
        <begin position="245"/>
        <end position="268"/>
    </location>
</feature>
<gene>
    <name evidence="9" type="ORF">ACIB24_18420</name>
</gene>
<dbReference type="Proteomes" id="UP001612915">
    <property type="component" value="Unassembled WGS sequence"/>
</dbReference>
<evidence type="ECO:0000256" key="5">
    <source>
        <dbReference type="ARBA" id="ARBA00022692"/>
    </source>
</evidence>
<comment type="caution">
    <text evidence="9">The sequence shown here is derived from an EMBL/GenBank/DDBJ whole genome shotgun (WGS) entry which is preliminary data.</text>
</comment>
<evidence type="ECO:0000256" key="8">
    <source>
        <dbReference type="SAM" id="Phobius"/>
    </source>
</evidence>
<dbReference type="EMBL" id="JBITLV010000006">
    <property type="protein sequence ID" value="MFI7589043.1"/>
    <property type="molecule type" value="Genomic_DNA"/>
</dbReference>
<protein>
    <submittedName>
        <fullName evidence="9">TDT family transporter</fullName>
    </submittedName>
</protein>
<feature type="transmembrane region" description="Helical" evidence="8">
    <location>
        <begin position="203"/>
        <end position="225"/>
    </location>
</feature>
<dbReference type="Pfam" id="PF03595">
    <property type="entry name" value="SLAC1"/>
    <property type="match status" value="1"/>
</dbReference>
<evidence type="ECO:0000256" key="4">
    <source>
        <dbReference type="ARBA" id="ARBA00022475"/>
    </source>
</evidence>
<dbReference type="RefSeq" id="WP_398283347.1">
    <property type="nucleotide sequence ID" value="NZ_JBITLV010000006.1"/>
</dbReference>
<sequence length="360" mass="37099">MEHVPPNWFATVMGTGIVAVGAKLLPVSSPLLDAVALVFWLLAVAVLAGVGAAYVGHWVRHPDRARAHLSDPVVAHFHGAVPMALLTVGAGTLLVGSDVLGPGPALCIDWGLWLVGTLLGLATAVGVPYLAITRHAPTPAFGGWLMPVVPPMVSASTGALLAPSLSGQAATTLLAACAALFGASLLAALCVIAAIWQRLATQGVGAAAAVPTVWIVLGPLGQSITAANGLANRVPDALRASAVDAAVVFGLCVWGFALLWLALALGLTLRTARTDLPFSLTWWSFTFPLGTVVTGTSALAVHTELDVFRWTAVLLFTGLLALWSLVAARTVRGLATGAFRAPRPAPSAVVRPRRELDYAI</sequence>
<dbReference type="PANTHER" id="PTHR31686:SF1">
    <property type="entry name" value="SULFITE EFFLUX PUMP SSU1"/>
    <property type="match status" value="1"/>
</dbReference>
<feature type="transmembrane region" description="Helical" evidence="8">
    <location>
        <begin position="80"/>
        <end position="100"/>
    </location>
</feature>
<name>A0ABW8ASU7_9ACTN</name>
<keyword evidence="7 8" id="KW-0472">Membrane</keyword>
<dbReference type="Gene3D" id="1.50.10.150">
    <property type="entry name" value="Voltage-dependent anion channel"/>
    <property type="match status" value="1"/>
</dbReference>
<evidence type="ECO:0000256" key="2">
    <source>
        <dbReference type="ARBA" id="ARBA00008566"/>
    </source>
</evidence>
<evidence type="ECO:0000256" key="6">
    <source>
        <dbReference type="ARBA" id="ARBA00022989"/>
    </source>
</evidence>
<dbReference type="InterPro" id="IPR004695">
    <property type="entry name" value="SLAC1/Mae1/Ssu1/TehA"/>
</dbReference>